<dbReference type="InterPro" id="IPR015942">
    <property type="entry name" value="Asp/Glu/hydantoin_racemase"/>
</dbReference>
<organism evidence="3 4">
    <name type="scientific">Wohlfahrtiimonas larvae</name>
    <dbReference type="NCBI Taxonomy" id="1157986"/>
    <lineage>
        <taxon>Bacteria</taxon>
        <taxon>Pseudomonadati</taxon>
        <taxon>Pseudomonadota</taxon>
        <taxon>Gammaproteobacteria</taxon>
        <taxon>Cardiobacteriales</taxon>
        <taxon>Ignatzschineriaceae</taxon>
        <taxon>Wohlfahrtiimonas</taxon>
    </lineage>
</organism>
<comment type="similarity">
    <text evidence="1">Belongs to the aspartate/glutamate racemases family.</text>
</comment>
<evidence type="ECO:0000256" key="2">
    <source>
        <dbReference type="ARBA" id="ARBA00023235"/>
    </source>
</evidence>
<protein>
    <submittedName>
        <fullName evidence="3">Aspartate/glutamate racemase family protein</fullName>
    </submittedName>
</protein>
<dbReference type="EMBL" id="BAABKE010000004">
    <property type="protein sequence ID" value="GAA5099910.1"/>
    <property type="molecule type" value="Genomic_DNA"/>
</dbReference>
<name>A0ABP9MPV6_9GAMM</name>
<evidence type="ECO:0000313" key="4">
    <source>
        <dbReference type="Proteomes" id="UP001500631"/>
    </source>
</evidence>
<dbReference type="NCBIfam" id="TIGR00035">
    <property type="entry name" value="asp_race"/>
    <property type="match status" value="1"/>
</dbReference>
<dbReference type="RefSeq" id="WP_077925491.1">
    <property type="nucleotide sequence ID" value="NZ_BAABKE010000004.1"/>
</dbReference>
<proteinExistence type="inferred from homology"/>
<dbReference type="InterPro" id="IPR004380">
    <property type="entry name" value="Asp_race"/>
</dbReference>
<dbReference type="SUPFAM" id="SSF53681">
    <property type="entry name" value="Aspartate/glutamate racemase"/>
    <property type="match status" value="2"/>
</dbReference>
<dbReference type="Proteomes" id="UP001500631">
    <property type="component" value="Unassembled WGS sequence"/>
</dbReference>
<gene>
    <name evidence="3" type="ORF">GCM10023338_14070</name>
</gene>
<comment type="caution">
    <text evidence="3">The sequence shown here is derived from an EMBL/GenBank/DDBJ whole genome shotgun (WGS) entry which is preliminary data.</text>
</comment>
<dbReference type="PANTHER" id="PTHR21198">
    <property type="entry name" value="GLUTAMATE RACEMASE"/>
    <property type="match status" value="1"/>
</dbReference>
<dbReference type="PANTHER" id="PTHR21198:SF7">
    <property type="entry name" value="ASPARTATE-GLUTAMATE RACEMASE FAMILY"/>
    <property type="match status" value="1"/>
</dbReference>
<dbReference type="Gene3D" id="3.40.50.1860">
    <property type="match status" value="2"/>
</dbReference>
<keyword evidence="4" id="KW-1185">Reference proteome</keyword>
<evidence type="ECO:0000313" key="3">
    <source>
        <dbReference type="EMBL" id="GAA5099910.1"/>
    </source>
</evidence>
<reference evidence="4" key="1">
    <citation type="journal article" date="2019" name="Int. J. Syst. Evol. Microbiol.">
        <title>The Global Catalogue of Microorganisms (GCM) 10K type strain sequencing project: providing services to taxonomists for standard genome sequencing and annotation.</title>
        <authorList>
            <consortium name="The Broad Institute Genomics Platform"/>
            <consortium name="The Broad Institute Genome Sequencing Center for Infectious Disease"/>
            <person name="Wu L."/>
            <person name="Ma J."/>
        </authorList>
    </citation>
    <scope>NUCLEOTIDE SEQUENCE [LARGE SCALE GENOMIC DNA]</scope>
    <source>
        <strain evidence="4">JCM 18424</strain>
    </source>
</reference>
<keyword evidence="2" id="KW-0413">Isomerase</keyword>
<sequence length="230" mass="25440">MKRIGLIGGMSWESTDLYYQQINRAVQKRLGGLHSAKIVLTSVDFAEIAELQKQGDWETAGNILAYEAKALEKADADCVLLCTNTMHKVTEQIEQAINIPFIHIADATATSIKTHNIQKIGLLGTAFTMEQDFYKSRLQDQGIDVIVPQINERKTIHEVIFNELCCGIIKEDSKQKYIDIANQLIAEGAEGIILGCTEICMLIGDVDFSVPTFDTTTIHAMAAVDFAIMS</sequence>
<dbReference type="Pfam" id="PF01177">
    <property type="entry name" value="Asp_Glu_race"/>
    <property type="match status" value="1"/>
</dbReference>
<evidence type="ECO:0000256" key="1">
    <source>
        <dbReference type="ARBA" id="ARBA00007847"/>
    </source>
</evidence>
<dbReference type="InterPro" id="IPR001920">
    <property type="entry name" value="Asp/Glu_race"/>
</dbReference>
<accession>A0ABP9MPV6</accession>